<feature type="non-terminal residue" evidence="2">
    <location>
        <position position="1"/>
    </location>
</feature>
<gene>
    <name evidence="2" type="ORF">AVDCRST_MAG05-2453</name>
</gene>
<dbReference type="AlphaFoldDB" id="A0A6J4SPL7"/>
<protein>
    <submittedName>
        <fullName evidence="2">Uncharacterized protein</fullName>
    </submittedName>
</protein>
<sequence>GFGRGGVGDETGAALVRAGLLRSRGARLHGRRGRVVGRRALRAGRGGRVVVAGGRPFRDRGGGGGPPDLGDRPAGVRAARAGLRAPLRGRLGVGVHRRGDRGRDARLRVLPGRDAVPRSGFPRGFRGGPARPGGGFARVRGGGRRHRAGGGAGGGCGPRTAAGRDSRDAPGRGL</sequence>
<evidence type="ECO:0000256" key="1">
    <source>
        <dbReference type="SAM" id="MobiDB-lite"/>
    </source>
</evidence>
<evidence type="ECO:0000313" key="2">
    <source>
        <dbReference type="EMBL" id="CAA9501138.1"/>
    </source>
</evidence>
<feature type="non-terminal residue" evidence="2">
    <location>
        <position position="174"/>
    </location>
</feature>
<feature type="compositionally biased region" description="Basic and acidic residues" evidence="1">
    <location>
        <begin position="162"/>
        <end position="174"/>
    </location>
</feature>
<feature type="region of interest" description="Disordered" evidence="1">
    <location>
        <begin position="113"/>
        <end position="174"/>
    </location>
</feature>
<accession>A0A6J4SPL7</accession>
<proteinExistence type="predicted"/>
<feature type="compositionally biased region" description="Gly residues" evidence="1">
    <location>
        <begin position="125"/>
        <end position="136"/>
    </location>
</feature>
<reference evidence="2" key="1">
    <citation type="submission" date="2020-02" db="EMBL/GenBank/DDBJ databases">
        <authorList>
            <person name="Meier V. D."/>
        </authorList>
    </citation>
    <scope>NUCLEOTIDE SEQUENCE</scope>
    <source>
        <strain evidence="2">AVDCRST_MAG05</strain>
    </source>
</reference>
<name>A0A6J4SPL7_9ACTN</name>
<organism evidence="2">
    <name type="scientific">uncultured Rubrobacteraceae bacterium</name>
    <dbReference type="NCBI Taxonomy" id="349277"/>
    <lineage>
        <taxon>Bacteria</taxon>
        <taxon>Bacillati</taxon>
        <taxon>Actinomycetota</taxon>
        <taxon>Rubrobacteria</taxon>
        <taxon>Rubrobacterales</taxon>
        <taxon>Rubrobacteraceae</taxon>
        <taxon>environmental samples</taxon>
    </lineage>
</organism>
<feature type="region of interest" description="Disordered" evidence="1">
    <location>
        <begin position="53"/>
        <end position="74"/>
    </location>
</feature>
<dbReference type="EMBL" id="CADCVM010000266">
    <property type="protein sequence ID" value="CAA9501138.1"/>
    <property type="molecule type" value="Genomic_DNA"/>
</dbReference>